<evidence type="ECO:0000256" key="3">
    <source>
        <dbReference type="ARBA" id="ARBA00005597"/>
    </source>
</evidence>
<dbReference type="Ensembl" id="ENSSFAT00005004640.1">
    <property type="protein sequence ID" value="ENSSFAP00005004354.1"/>
    <property type="gene ID" value="ENSSFAG00005002894.1"/>
</dbReference>
<keyword evidence="7" id="KW-0131">Cell cycle</keyword>
<dbReference type="GO" id="GO:0003677">
    <property type="term" value="F:DNA binding"/>
    <property type="evidence" value="ECO:0007669"/>
    <property type="project" value="TreeGrafter"/>
</dbReference>
<dbReference type="AlphaFoldDB" id="A0A672G054"/>
<keyword evidence="11" id="KW-1185">Reference proteome</keyword>
<dbReference type="CDD" id="cd03275">
    <property type="entry name" value="ABC_SMC1_euk"/>
    <property type="match status" value="1"/>
</dbReference>
<evidence type="ECO:0000256" key="1">
    <source>
        <dbReference type="ARBA" id="ARBA00004123"/>
    </source>
</evidence>
<reference evidence="10" key="1">
    <citation type="submission" date="2019-06" db="EMBL/GenBank/DDBJ databases">
        <authorList>
            <consortium name="Wellcome Sanger Institute Data Sharing"/>
        </authorList>
    </citation>
    <scope>NUCLEOTIDE SEQUENCE [LARGE SCALE GENOMIC DNA]</scope>
</reference>
<reference evidence="10" key="3">
    <citation type="submission" date="2025-09" db="UniProtKB">
        <authorList>
            <consortium name="Ensembl"/>
        </authorList>
    </citation>
    <scope>IDENTIFICATION</scope>
</reference>
<evidence type="ECO:0000256" key="5">
    <source>
        <dbReference type="ARBA" id="ARBA00023054"/>
    </source>
</evidence>
<dbReference type="FunFam" id="3.40.50.300:FF:000564">
    <property type="entry name" value="Structural maintenance of chromosomes 1A"/>
    <property type="match status" value="1"/>
</dbReference>
<comment type="subcellular location">
    <subcellularLocation>
        <location evidence="2">Chromosome</location>
    </subcellularLocation>
    <subcellularLocation>
        <location evidence="1">Nucleus</location>
    </subcellularLocation>
</comment>
<keyword evidence="4" id="KW-0158">Chromosome</keyword>
<dbReference type="GO" id="GO:0016887">
    <property type="term" value="F:ATP hydrolysis activity"/>
    <property type="evidence" value="ECO:0007669"/>
    <property type="project" value="InterPro"/>
</dbReference>
<reference evidence="10" key="2">
    <citation type="submission" date="2025-08" db="UniProtKB">
        <authorList>
            <consortium name="Ensembl"/>
        </authorList>
    </citation>
    <scope>IDENTIFICATION</scope>
</reference>
<accession>A0A672G054</accession>
<keyword evidence="6" id="KW-0539">Nucleus</keyword>
<protein>
    <recommendedName>
        <fullName evidence="9">RecF/RecN/SMC N-terminal domain-containing protein</fullName>
    </recommendedName>
</protein>
<feature type="domain" description="RecF/RecN/SMC N-terminal" evidence="9">
    <location>
        <begin position="3"/>
        <end position="128"/>
    </location>
</feature>
<dbReference type="GO" id="GO:0005524">
    <property type="term" value="F:ATP binding"/>
    <property type="evidence" value="ECO:0007669"/>
    <property type="project" value="InterPro"/>
</dbReference>
<organism evidence="10 11">
    <name type="scientific">Salarias fasciatus</name>
    <name type="common">Jewelled blenny</name>
    <name type="synonym">Blennius fasciatus</name>
    <dbReference type="NCBI Taxonomy" id="181472"/>
    <lineage>
        <taxon>Eukaryota</taxon>
        <taxon>Metazoa</taxon>
        <taxon>Chordata</taxon>
        <taxon>Craniata</taxon>
        <taxon>Vertebrata</taxon>
        <taxon>Euteleostomi</taxon>
        <taxon>Actinopterygii</taxon>
        <taxon>Neopterygii</taxon>
        <taxon>Teleostei</taxon>
        <taxon>Neoteleostei</taxon>
        <taxon>Acanthomorphata</taxon>
        <taxon>Ovalentaria</taxon>
        <taxon>Blenniimorphae</taxon>
        <taxon>Blenniiformes</taxon>
        <taxon>Blennioidei</taxon>
        <taxon>Blenniidae</taxon>
        <taxon>Salariinae</taxon>
        <taxon>Salarias</taxon>
    </lineage>
</organism>
<evidence type="ECO:0000256" key="4">
    <source>
        <dbReference type="ARBA" id="ARBA00022454"/>
    </source>
</evidence>
<evidence type="ECO:0000256" key="6">
    <source>
        <dbReference type="ARBA" id="ARBA00023242"/>
    </source>
</evidence>
<dbReference type="InterPro" id="IPR028468">
    <property type="entry name" value="Smc1_ABC"/>
</dbReference>
<evidence type="ECO:0000313" key="10">
    <source>
        <dbReference type="Ensembl" id="ENSSFAP00005004354.1"/>
    </source>
</evidence>
<dbReference type="GO" id="GO:0030893">
    <property type="term" value="C:meiotic cohesin complex"/>
    <property type="evidence" value="ECO:0007669"/>
    <property type="project" value="TreeGrafter"/>
</dbReference>
<dbReference type="PANTHER" id="PTHR18937">
    <property type="entry name" value="STRUCTURAL MAINTENANCE OF CHROMOSOMES SMC FAMILY MEMBER"/>
    <property type="match status" value="1"/>
</dbReference>
<sequence>MAHLKQIDIENFKSWRGKQVIGPFMRFNCIIGTNGSGKSNLMDALSFVMGERASALRVKHLGDLIHGAHVGRPVSRTARVSMRYCDEKGVETEFSRSISGDSSEYRINDARVTFSVYSEELLNIGIITKTQNCLVFQGAVESIALKDPKERTKMLEYISQSRDYAAEYSLKKEALQKAKEDSQLHFIKKRSAAAEKKQASQEKLEAQRYQVLVDELDQNRLKLSLAELFNNQQSIDAVNDTLTERQSAAAAKKEELESWEQTVSAHKREVGRLTRELQHIEKEIRQVPLWLEKL</sequence>
<feature type="coiled-coil region" evidence="8">
    <location>
        <begin position="249"/>
        <end position="283"/>
    </location>
</feature>
<dbReference type="Gene3D" id="3.40.50.300">
    <property type="entry name" value="P-loop containing nucleotide triphosphate hydrolases"/>
    <property type="match status" value="1"/>
</dbReference>
<keyword evidence="5 8" id="KW-0175">Coiled coil</keyword>
<name>A0A672G054_SALFA</name>
<evidence type="ECO:0000313" key="11">
    <source>
        <dbReference type="Proteomes" id="UP000472267"/>
    </source>
</evidence>
<evidence type="ECO:0000259" key="9">
    <source>
        <dbReference type="Pfam" id="PF02463"/>
    </source>
</evidence>
<dbReference type="InParanoid" id="A0A672G054"/>
<evidence type="ECO:0000256" key="7">
    <source>
        <dbReference type="ARBA" id="ARBA00023306"/>
    </source>
</evidence>
<evidence type="ECO:0000256" key="2">
    <source>
        <dbReference type="ARBA" id="ARBA00004286"/>
    </source>
</evidence>
<proteinExistence type="inferred from homology"/>
<dbReference type="Proteomes" id="UP000472267">
    <property type="component" value="Chromosome 7"/>
</dbReference>
<dbReference type="PANTHER" id="PTHR18937:SF147">
    <property type="entry name" value="STRUCTURAL MAINTENANCE OF CHROMOSOMES PROTEIN 1B"/>
    <property type="match status" value="1"/>
</dbReference>
<dbReference type="InterPro" id="IPR027417">
    <property type="entry name" value="P-loop_NTPase"/>
</dbReference>
<comment type="similarity">
    <text evidence="3">Belongs to the SMC family. SMC1 subfamily.</text>
</comment>
<dbReference type="Pfam" id="PF02463">
    <property type="entry name" value="SMC_N"/>
    <property type="match status" value="1"/>
</dbReference>
<dbReference type="GO" id="GO:0007062">
    <property type="term" value="P:sister chromatid cohesion"/>
    <property type="evidence" value="ECO:0007669"/>
    <property type="project" value="InterPro"/>
</dbReference>
<evidence type="ECO:0000256" key="8">
    <source>
        <dbReference type="SAM" id="Coils"/>
    </source>
</evidence>
<dbReference type="InterPro" id="IPR003395">
    <property type="entry name" value="RecF/RecN/SMC_N"/>
</dbReference>
<dbReference type="GO" id="GO:0005634">
    <property type="term" value="C:nucleus"/>
    <property type="evidence" value="ECO:0007669"/>
    <property type="project" value="UniProtKB-SubCell"/>
</dbReference>
<dbReference type="SUPFAM" id="SSF52540">
    <property type="entry name" value="P-loop containing nucleoside triphosphate hydrolases"/>
    <property type="match status" value="1"/>
</dbReference>
<dbReference type="OMA" id="HEMANKN"/>